<evidence type="ECO:0000256" key="8">
    <source>
        <dbReference type="ARBA" id="ARBA00022741"/>
    </source>
</evidence>
<dbReference type="InterPro" id="IPR041827">
    <property type="entry name" value="CpdB_N"/>
</dbReference>
<dbReference type="EMBL" id="FUWX01000015">
    <property type="protein sequence ID" value="SJZ92594.1"/>
    <property type="molecule type" value="Genomic_DNA"/>
</dbReference>
<dbReference type="GO" id="GO:0008254">
    <property type="term" value="F:3'-nucleotidase activity"/>
    <property type="evidence" value="ECO:0007669"/>
    <property type="project" value="UniProtKB-EC"/>
</dbReference>
<feature type="chain" id="PRO_5011822626" evidence="11">
    <location>
        <begin position="27"/>
        <end position="629"/>
    </location>
</feature>
<proteinExistence type="inferred from homology"/>
<dbReference type="Gene3D" id="3.60.21.10">
    <property type="match status" value="1"/>
</dbReference>
<evidence type="ECO:0000256" key="6">
    <source>
        <dbReference type="ARBA" id="ARBA00022723"/>
    </source>
</evidence>
<name>A0A1T4PLX7_9FUSO</name>
<evidence type="ECO:0000256" key="5">
    <source>
        <dbReference type="ARBA" id="ARBA00006654"/>
    </source>
</evidence>
<evidence type="ECO:0000256" key="2">
    <source>
        <dbReference type="ARBA" id="ARBA00001730"/>
    </source>
</evidence>
<dbReference type="Pfam" id="PF00149">
    <property type="entry name" value="Metallophos"/>
    <property type="match status" value="1"/>
</dbReference>
<evidence type="ECO:0000256" key="1">
    <source>
        <dbReference type="ARBA" id="ARBA00000527"/>
    </source>
</evidence>
<evidence type="ECO:0000259" key="13">
    <source>
        <dbReference type="Pfam" id="PF02872"/>
    </source>
</evidence>
<dbReference type="GO" id="GO:0030288">
    <property type="term" value="C:outer membrane-bounded periplasmic space"/>
    <property type="evidence" value="ECO:0007669"/>
    <property type="project" value="TreeGrafter"/>
</dbReference>
<reference evidence="14 15" key="1">
    <citation type="submission" date="2017-02" db="EMBL/GenBank/DDBJ databases">
        <authorList>
            <person name="Peterson S.W."/>
        </authorList>
    </citation>
    <scope>NUCLEOTIDE SEQUENCE [LARGE SCALE GENOMIC DNA]</scope>
    <source>
        <strain evidence="14 15">ATCC 700028</strain>
    </source>
</reference>
<dbReference type="GO" id="GO:0000166">
    <property type="term" value="F:nucleotide binding"/>
    <property type="evidence" value="ECO:0007669"/>
    <property type="project" value="UniProtKB-KW"/>
</dbReference>
<comment type="catalytic activity">
    <reaction evidence="1">
        <text>a ribonucleoside 3'-phosphate + H2O = a ribonucleoside + phosphate</text>
        <dbReference type="Rhea" id="RHEA:10144"/>
        <dbReference type="ChEBI" id="CHEBI:13197"/>
        <dbReference type="ChEBI" id="CHEBI:15377"/>
        <dbReference type="ChEBI" id="CHEBI:18254"/>
        <dbReference type="ChEBI" id="CHEBI:43474"/>
        <dbReference type="EC" id="3.1.3.6"/>
    </reaction>
</comment>
<keyword evidence="6" id="KW-0479">Metal-binding</keyword>
<dbReference type="InterPro" id="IPR008334">
    <property type="entry name" value="5'-Nucleotdase_C"/>
</dbReference>
<dbReference type="InterPro" id="IPR006146">
    <property type="entry name" value="5'-Nucleotdase_CS"/>
</dbReference>
<dbReference type="PROSITE" id="PS00786">
    <property type="entry name" value="5_NUCLEOTIDASE_2"/>
    <property type="match status" value="1"/>
</dbReference>
<sequence length="629" mass="70719">MKKGKFLLSSLLLAMLLVGCGESKSAKEEKKPEVKQEQVVVKEYKDEPIKLVHKVIKKGEPGKDEVTLTFAATSDMHGRIYPYEYAIDAEDKDAGFAKTNTVVKSLREQNPNLVLIDIGDTVQDNSAELFNHLDTHPMVEAMNDMNYDVWVLGNHEFNFEKDFIKRNIKNFKGSVVNANIKNEEDNSNFVLPYQLFDIEGVKVAVIGIIPPHVPMWEASAPEHFKGLKFEDPAPAVERTIKDLEGQYDVLVGAVHLGRKDEYGATGAFDLAEKFPQFSLILAGHEHAKYVTEVNDTLVLEPGAYGWGVATGDVKVKKEDGKWIVKDVTAKNVETKDVEADKDILNKFKDVHDKSRENANIVIGDVTETFIPKVDYITGEEKVTTMPTSQIEDTAIVQLINDVQKHYAKADISTAAIFTPESNLKAGQFKKKDVAFIYKYTNTLMGVNITGENLLKFMEWSANYYNTVKPGDVTISFNEKVRGYNYDMFDGVNYDINLTKEPGHRIENVTIDGKPLDPNKVYKLAVNNYRFGTLQNLGLIKPEDKYYDSYEALQDNGRVRDLIIDYVQNTLNGKLTPKTDNNWKIVGLDTEIPGREAILEMIKKGEITIPKSASGRTLNVKSINVNDIKK</sequence>
<comment type="subcellular location">
    <subcellularLocation>
        <location evidence="4">Cell envelope</location>
    </subcellularLocation>
</comment>
<feature type="domain" description="5'-Nucleotidase C-terminal" evidence="13">
    <location>
        <begin position="383"/>
        <end position="530"/>
    </location>
</feature>
<dbReference type="AlphaFoldDB" id="A0A1T4PLX7"/>
<evidence type="ECO:0000313" key="15">
    <source>
        <dbReference type="Proteomes" id="UP000191153"/>
    </source>
</evidence>
<evidence type="ECO:0000259" key="12">
    <source>
        <dbReference type="Pfam" id="PF00149"/>
    </source>
</evidence>
<accession>A0A1T4PLX7</accession>
<feature type="domain" description="Calcineurin-like phosphoesterase" evidence="12">
    <location>
        <begin position="69"/>
        <end position="287"/>
    </location>
</feature>
<dbReference type="GO" id="GO:0008663">
    <property type="term" value="F:2',3'-cyclic-nucleotide 2'-phosphodiesterase activity"/>
    <property type="evidence" value="ECO:0007669"/>
    <property type="project" value="UniProtKB-EC"/>
</dbReference>
<evidence type="ECO:0000256" key="9">
    <source>
        <dbReference type="ARBA" id="ARBA00022801"/>
    </source>
</evidence>
<dbReference type="SUPFAM" id="SSF55816">
    <property type="entry name" value="5'-nucleotidase (syn. UDP-sugar hydrolase), C-terminal domain"/>
    <property type="match status" value="1"/>
</dbReference>
<comment type="similarity">
    <text evidence="5 11">Belongs to the 5'-nucleotidase family.</text>
</comment>
<keyword evidence="8 11" id="KW-0547">Nucleotide-binding</keyword>
<comment type="catalytic activity">
    <reaction evidence="2">
        <text>a nucleoside 2',3'-cyclic phosphate + H2O = a nucleoside 3'-phosphate + H(+)</text>
        <dbReference type="Rhea" id="RHEA:19621"/>
        <dbReference type="ChEBI" id="CHEBI:15377"/>
        <dbReference type="ChEBI" id="CHEBI:15378"/>
        <dbReference type="ChEBI" id="CHEBI:66949"/>
        <dbReference type="ChEBI" id="CHEBI:66954"/>
        <dbReference type="EC" id="3.1.4.16"/>
    </reaction>
</comment>
<evidence type="ECO:0000256" key="4">
    <source>
        <dbReference type="ARBA" id="ARBA00004196"/>
    </source>
</evidence>
<dbReference type="OrthoDB" id="9800780at2"/>
<dbReference type="PANTHER" id="PTHR11575">
    <property type="entry name" value="5'-NUCLEOTIDASE-RELATED"/>
    <property type="match status" value="1"/>
</dbReference>
<dbReference type="CDD" id="cd07410">
    <property type="entry name" value="MPP_CpdB_N"/>
    <property type="match status" value="1"/>
</dbReference>
<dbReference type="InterPro" id="IPR006179">
    <property type="entry name" value="5_nucleotidase/apyrase"/>
</dbReference>
<evidence type="ECO:0000256" key="10">
    <source>
        <dbReference type="ARBA" id="ARBA00023268"/>
    </source>
</evidence>
<comment type="cofactor">
    <cofactor evidence="3">
        <name>a divalent metal cation</name>
        <dbReference type="ChEBI" id="CHEBI:60240"/>
    </cofactor>
</comment>
<keyword evidence="15" id="KW-1185">Reference proteome</keyword>
<dbReference type="Proteomes" id="UP000191153">
    <property type="component" value="Unassembled WGS sequence"/>
</dbReference>
<dbReference type="InterPro" id="IPR036907">
    <property type="entry name" value="5'-Nucleotdase_C_sf"/>
</dbReference>
<dbReference type="Gene3D" id="3.90.780.10">
    <property type="entry name" value="5'-Nucleotidase, C-terminal domain"/>
    <property type="match status" value="1"/>
</dbReference>
<dbReference type="RefSeq" id="WP_078694429.1">
    <property type="nucleotide sequence ID" value="NZ_FUWX01000015.1"/>
</dbReference>
<evidence type="ECO:0000256" key="7">
    <source>
        <dbReference type="ARBA" id="ARBA00022729"/>
    </source>
</evidence>
<dbReference type="STRING" id="180163.SAMN02745174_01967"/>
<dbReference type="SUPFAM" id="SSF56300">
    <property type="entry name" value="Metallo-dependent phosphatases"/>
    <property type="match status" value="1"/>
</dbReference>
<dbReference type="Pfam" id="PF02872">
    <property type="entry name" value="5_nucleotid_C"/>
    <property type="match status" value="1"/>
</dbReference>
<dbReference type="PRINTS" id="PR01607">
    <property type="entry name" value="APYRASEFAMLY"/>
</dbReference>
<dbReference type="GO" id="GO:0046872">
    <property type="term" value="F:metal ion binding"/>
    <property type="evidence" value="ECO:0007669"/>
    <property type="project" value="UniProtKB-KW"/>
</dbReference>
<dbReference type="PANTHER" id="PTHR11575:SF6">
    <property type="entry name" value="2',3'-CYCLIC-NUCLEOTIDE 2'-PHOSPHODIESTERASE_3'-NUCLEOTIDASE"/>
    <property type="match status" value="1"/>
</dbReference>
<protein>
    <submittedName>
        <fullName evidence="14">2',3'-cyclic-nucleotide 2'-phosphodiesterase / 3'-nucleotidase</fullName>
    </submittedName>
</protein>
<dbReference type="GO" id="GO:0009166">
    <property type="term" value="P:nucleotide catabolic process"/>
    <property type="evidence" value="ECO:0007669"/>
    <property type="project" value="InterPro"/>
</dbReference>
<evidence type="ECO:0000313" key="14">
    <source>
        <dbReference type="EMBL" id="SJZ92594.1"/>
    </source>
</evidence>
<feature type="signal peptide" evidence="11">
    <location>
        <begin position="1"/>
        <end position="26"/>
    </location>
</feature>
<keyword evidence="7 11" id="KW-0732">Signal</keyword>
<dbReference type="PROSITE" id="PS51257">
    <property type="entry name" value="PROKAR_LIPOPROTEIN"/>
    <property type="match status" value="1"/>
</dbReference>
<evidence type="ECO:0000256" key="3">
    <source>
        <dbReference type="ARBA" id="ARBA00001968"/>
    </source>
</evidence>
<organism evidence="14 15">
    <name type="scientific">Cetobacterium ceti</name>
    <dbReference type="NCBI Taxonomy" id="180163"/>
    <lineage>
        <taxon>Bacteria</taxon>
        <taxon>Fusobacteriati</taxon>
        <taxon>Fusobacteriota</taxon>
        <taxon>Fusobacteriia</taxon>
        <taxon>Fusobacteriales</taxon>
        <taxon>Fusobacteriaceae</taxon>
        <taxon>Cetobacterium</taxon>
    </lineage>
</organism>
<keyword evidence="10" id="KW-0511">Multifunctional enzyme</keyword>
<dbReference type="InterPro" id="IPR029052">
    <property type="entry name" value="Metallo-depent_PP-like"/>
</dbReference>
<keyword evidence="9 11" id="KW-0378">Hydrolase</keyword>
<evidence type="ECO:0000256" key="11">
    <source>
        <dbReference type="RuleBase" id="RU362119"/>
    </source>
</evidence>
<dbReference type="InterPro" id="IPR004843">
    <property type="entry name" value="Calcineurin-like_PHP"/>
</dbReference>
<gene>
    <name evidence="14" type="ORF">SAMN02745174_01967</name>
</gene>